<protein>
    <submittedName>
        <fullName evidence="3">OTU protein</fullName>
        <ecNumber evidence="3">3.4.19.12</ecNumber>
    </submittedName>
</protein>
<keyword evidence="3" id="KW-0378">Hydrolase</keyword>
<organism evidence="3 4">
    <name type="scientific">Coemansia erecta</name>
    <dbReference type="NCBI Taxonomy" id="147472"/>
    <lineage>
        <taxon>Eukaryota</taxon>
        <taxon>Fungi</taxon>
        <taxon>Fungi incertae sedis</taxon>
        <taxon>Zoopagomycota</taxon>
        <taxon>Kickxellomycotina</taxon>
        <taxon>Kickxellomycetes</taxon>
        <taxon>Kickxellales</taxon>
        <taxon>Kickxellaceae</taxon>
        <taxon>Coemansia</taxon>
    </lineage>
</organism>
<evidence type="ECO:0000313" key="3">
    <source>
        <dbReference type="EMBL" id="KAJ1720981.1"/>
    </source>
</evidence>
<gene>
    <name evidence="3" type="primary">OTU2</name>
    <name evidence="3" type="ORF">LPJ53_004438</name>
</gene>
<dbReference type="GO" id="GO:0004843">
    <property type="term" value="F:cysteine-type deubiquitinase activity"/>
    <property type="evidence" value="ECO:0007669"/>
    <property type="project" value="UniProtKB-EC"/>
</dbReference>
<feature type="compositionally biased region" description="Basic and acidic residues" evidence="1">
    <location>
        <begin position="93"/>
        <end position="108"/>
    </location>
</feature>
<feature type="region of interest" description="Disordered" evidence="1">
    <location>
        <begin position="88"/>
        <end position="153"/>
    </location>
</feature>
<dbReference type="PROSITE" id="PS50802">
    <property type="entry name" value="OTU"/>
    <property type="match status" value="1"/>
</dbReference>
<comment type="caution">
    <text evidence="3">The sequence shown here is derived from an EMBL/GenBank/DDBJ whole genome shotgun (WGS) entry which is preliminary data.</text>
</comment>
<keyword evidence="4" id="KW-1185">Reference proteome</keyword>
<name>A0A9W7XX53_9FUNG</name>
<proteinExistence type="predicted"/>
<dbReference type="SUPFAM" id="SSF54001">
    <property type="entry name" value="Cysteine proteinases"/>
    <property type="match status" value="1"/>
</dbReference>
<dbReference type="EMBL" id="JANBOJ010000208">
    <property type="protein sequence ID" value="KAJ1720981.1"/>
    <property type="molecule type" value="Genomic_DNA"/>
</dbReference>
<dbReference type="CDD" id="cd22748">
    <property type="entry name" value="OTU_OTUD6-like"/>
    <property type="match status" value="1"/>
</dbReference>
<dbReference type="EC" id="3.4.19.12" evidence="3"/>
<feature type="compositionally biased region" description="Basic residues" evidence="1">
    <location>
        <begin position="126"/>
        <end position="137"/>
    </location>
</feature>
<sequence>MSSDRIESTLEDLETRHRREKRDLVAKISALKRTVPKGDKRKKKEVTSEIAALEAELKDRHAAEIKDFGAPTTDASVSLLADAVASTDLADEGEPKDGAAADQEHQSDASKGLYGANFGSQAKLPGAKKNKAKLRQQRKADEMKRMQEEAERDAENMVDVAAIESEAIASLVAKDDLAVHEIRADGHCLYSAFADQISTYHGQPADFQTMRKRAADYMRQHRDDFMPFMVTDTGDMLDEPGFDNYCDRIESTADWGGHQEITALSHALEMPVYIYQTGMPVLRIGDDDYASKDPVKLSYHRHAYGLGEHYNSLRKVDKQQ</sequence>
<reference evidence="3" key="1">
    <citation type="submission" date="2022-07" db="EMBL/GenBank/DDBJ databases">
        <title>Phylogenomic reconstructions and comparative analyses of Kickxellomycotina fungi.</title>
        <authorList>
            <person name="Reynolds N.K."/>
            <person name="Stajich J.E."/>
            <person name="Barry K."/>
            <person name="Grigoriev I.V."/>
            <person name="Crous P."/>
            <person name="Smith M.E."/>
        </authorList>
    </citation>
    <scope>NUCLEOTIDE SEQUENCE</scope>
    <source>
        <strain evidence="3">NBRC 32514</strain>
    </source>
</reference>
<dbReference type="PANTHER" id="PTHR12419">
    <property type="entry name" value="OTU DOMAIN CONTAINING PROTEIN"/>
    <property type="match status" value="1"/>
</dbReference>
<dbReference type="OrthoDB" id="415023at2759"/>
<dbReference type="AlphaFoldDB" id="A0A9W7XX53"/>
<evidence type="ECO:0000313" key="4">
    <source>
        <dbReference type="Proteomes" id="UP001149813"/>
    </source>
</evidence>
<feature type="domain" description="OTU" evidence="2">
    <location>
        <begin position="177"/>
        <end position="316"/>
    </location>
</feature>
<dbReference type="Pfam" id="PF02338">
    <property type="entry name" value="OTU"/>
    <property type="match status" value="1"/>
</dbReference>
<dbReference type="InterPro" id="IPR003323">
    <property type="entry name" value="OTU_dom"/>
</dbReference>
<accession>A0A9W7XX53</accession>
<evidence type="ECO:0000259" key="2">
    <source>
        <dbReference type="PROSITE" id="PS50802"/>
    </source>
</evidence>
<dbReference type="Gene3D" id="3.90.70.80">
    <property type="match status" value="1"/>
</dbReference>
<dbReference type="InterPro" id="IPR050704">
    <property type="entry name" value="Peptidase_C85-like"/>
</dbReference>
<evidence type="ECO:0000256" key="1">
    <source>
        <dbReference type="SAM" id="MobiDB-lite"/>
    </source>
</evidence>
<dbReference type="Proteomes" id="UP001149813">
    <property type="component" value="Unassembled WGS sequence"/>
</dbReference>
<dbReference type="PANTHER" id="PTHR12419:SF10">
    <property type="entry name" value="DEUBIQUITINASE OTUD6B"/>
    <property type="match status" value="1"/>
</dbReference>
<dbReference type="GO" id="GO:0016579">
    <property type="term" value="P:protein deubiquitination"/>
    <property type="evidence" value="ECO:0007669"/>
    <property type="project" value="TreeGrafter"/>
</dbReference>
<feature type="compositionally biased region" description="Basic and acidic residues" evidence="1">
    <location>
        <begin position="138"/>
        <end position="153"/>
    </location>
</feature>
<dbReference type="InterPro" id="IPR038765">
    <property type="entry name" value="Papain-like_cys_pep_sf"/>
</dbReference>